<organism evidence="1 2">
    <name type="scientific">Anopheles quadriannulatus</name>
    <name type="common">Mosquito</name>
    <dbReference type="NCBI Taxonomy" id="34691"/>
    <lineage>
        <taxon>Eukaryota</taxon>
        <taxon>Metazoa</taxon>
        <taxon>Ecdysozoa</taxon>
        <taxon>Arthropoda</taxon>
        <taxon>Hexapoda</taxon>
        <taxon>Insecta</taxon>
        <taxon>Pterygota</taxon>
        <taxon>Neoptera</taxon>
        <taxon>Endopterygota</taxon>
        <taxon>Diptera</taxon>
        <taxon>Nematocera</taxon>
        <taxon>Culicoidea</taxon>
        <taxon>Culicidae</taxon>
        <taxon>Anophelinae</taxon>
        <taxon>Anopheles</taxon>
    </lineage>
</organism>
<proteinExistence type="predicted"/>
<reference evidence="1" key="1">
    <citation type="submission" date="2020-05" db="UniProtKB">
        <authorList>
            <consortium name="EnsemblMetazoa"/>
        </authorList>
    </citation>
    <scope>IDENTIFICATION</scope>
    <source>
        <strain evidence="1">SANGQUA</strain>
    </source>
</reference>
<dbReference type="EnsemblMetazoa" id="AQUA014884-RA">
    <property type="protein sequence ID" value="AQUA014884-PA"/>
    <property type="gene ID" value="AQUA014884"/>
</dbReference>
<dbReference type="Proteomes" id="UP000076407">
    <property type="component" value="Unassembled WGS sequence"/>
</dbReference>
<name>A0A182XSS8_ANOQN</name>
<dbReference type="AlphaFoldDB" id="A0A182XSS8"/>
<dbReference type="VEuPathDB" id="VectorBase:AQUA014884"/>
<protein>
    <submittedName>
        <fullName evidence="1">Uncharacterized protein</fullName>
    </submittedName>
</protein>
<evidence type="ECO:0000313" key="2">
    <source>
        <dbReference type="Proteomes" id="UP000076407"/>
    </source>
</evidence>
<evidence type="ECO:0000313" key="1">
    <source>
        <dbReference type="EnsemblMetazoa" id="AQUA014884-PA"/>
    </source>
</evidence>
<accession>A0A182XSS8</accession>
<sequence>MKCTLEFCVQNKKQRKTNKSDSKLKKIKH</sequence>
<keyword evidence="2" id="KW-1185">Reference proteome</keyword>